<feature type="transmembrane region" description="Helical" evidence="1">
    <location>
        <begin position="160"/>
        <end position="183"/>
    </location>
</feature>
<feature type="transmembrane region" description="Helical" evidence="1">
    <location>
        <begin position="195"/>
        <end position="214"/>
    </location>
</feature>
<keyword evidence="1" id="KW-0472">Membrane</keyword>
<dbReference type="AlphaFoldDB" id="A0A0K0D343"/>
<protein>
    <submittedName>
        <fullName evidence="3">G protein-coupled receptor</fullName>
    </submittedName>
</protein>
<feature type="transmembrane region" description="Helical" evidence="1">
    <location>
        <begin position="37"/>
        <end position="57"/>
    </location>
</feature>
<reference evidence="2" key="1">
    <citation type="submission" date="2012-09" db="EMBL/GenBank/DDBJ databases">
        <authorList>
            <person name="Martin A.A."/>
        </authorList>
    </citation>
    <scope>NUCLEOTIDE SEQUENCE</scope>
</reference>
<evidence type="ECO:0000313" key="3">
    <source>
        <dbReference type="WBParaSite" id="ACAC_0000448801-mRNA-1"/>
    </source>
</evidence>
<feature type="transmembrane region" description="Helical" evidence="1">
    <location>
        <begin position="114"/>
        <end position="133"/>
    </location>
</feature>
<reference evidence="3" key="2">
    <citation type="submission" date="2017-02" db="UniProtKB">
        <authorList>
            <consortium name="WormBaseParasite"/>
        </authorList>
    </citation>
    <scope>IDENTIFICATION</scope>
</reference>
<feature type="transmembrane region" description="Helical" evidence="1">
    <location>
        <begin position="226"/>
        <end position="247"/>
    </location>
</feature>
<proteinExistence type="predicted"/>
<keyword evidence="1" id="KW-1133">Transmembrane helix</keyword>
<keyword evidence="2" id="KW-1185">Reference proteome</keyword>
<name>A0A0K0D343_ANGCA</name>
<dbReference type="WBParaSite" id="ACAC_0000448801-mRNA-1">
    <property type="protein sequence ID" value="ACAC_0000448801-mRNA-1"/>
    <property type="gene ID" value="ACAC_0000448801"/>
</dbReference>
<feature type="transmembrane region" description="Helical" evidence="1">
    <location>
        <begin position="77"/>
        <end position="94"/>
    </location>
</feature>
<feature type="transmembrane region" description="Helical" evidence="1">
    <location>
        <begin position="6"/>
        <end position="25"/>
    </location>
</feature>
<evidence type="ECO:0000256" key="1">
    <source>
        <dbReference type="SAM" id="Phobius"/>
    </source>
</evidence>
<sequence length="333" mass="37612">LEIVLAVLTLIANCIMTVITHNAIPVPYPQRRTLASISFNFVLLAGYQLARNLFFGVSMYKPCITMVTTLTCKQHEFPLLFCYIHGAMAVFILIKASVFRPNHRPSQWTSMCSVWQSALIVVCIAATLVFTAFDHDLEPQKMGQCSILLALRDPDLTFCLLTLLILLHAASAAVASFSAPACLTISLREVFATETVLWHFSLFFSGCCVVYRHIVTDSCDDMAFYLFFLSYFSIYLIFTKSILRYVFPMRDAAVRAYPCLRLLLPEYAMVPPPPVYTGRRGKSCKFNVITSNMQSGPLSQYIAILVYNSLRHTRIEMLWISTLATFSTLFSFI</sequence>
<organism evidence="2 3">
    <name type="scientific">Angiostrongylus cantonensis</name>
    <name type="common">Rat lungworm</name>
    <dbReference type="NCBI Taxonomy" id="6313"/>
    <lineage>
        <taxon>Eukaryota</taxon>
        <taxon>Metazoa</taxon>
        <taxon>Ecdysozoa</taxon>
        <taxon>Nematoda</taxon>
        <taxon>Chromadorea</taxon>
        <taxon>Rhabditida</taxon>
        <taxon>Rhabditina</taxon>
        <taxon>Rhabditomorpha</taxon>
        <taxon>Strongyloidea</taxon>
        <taxon>Metastrongylidae</taxon>
        <taxon>Angiostrongylus</taxon>
    </lineage>
</organism>
<evidence type="ECO:0000313" key="2">
    <source>
        <dbReference type="Proteomes" id="UP000035642"/>
    </source>
</evidence>
<dbReference type="Proteomes" id="UP000035642">
    <property type="component" value="Unassembled WGS sequence"/>
</dbReference>
<accession>A0A0K0D343</accession>
<keyword evidence="1" id="KW-0812">Transmembrane</keyword>